<name>B1YDJ7_PYRNV</name>
<accession>B1YDJ7</accession>
<protein>
    <submittedName>
        <fullName evidence="1">Uncharacterized protein</fullName>
    </submittedName>
</protein>
<evidence type="ECO:0000313" key="2">
    <source>
        <dbReference type="Proteomes" id="UP000001694"/>
    </source>
</evidence>
<sequence length="191" mass="21250">MSFEKNLLERIASYIPGYVGYKEKEVRRETDALVRRHVASILSAAAAQLTLSPTEARAVAANPEARFLWDSVKAALDKVAQKIDKAQHGYSGFFDLAKVDESVLEEVYRHDLALVETAKRVAEAASSLKALRPLSQEWLDALRQILAQLQSLDSAVDERSRILDAIKTPPQPQWESGGRKRGLLDRLLGRG</sequence>
<dbReference type="EMBL" id="CP001014">
    <property type="protein sequence ID" value="ACB39860.1"/>
    <property type="molecule type" value="Genomic_DNA"/>
</dbReference>
<dbReference type="OrthoDB" id="10147at2157"/>
<dbReference type="HOGENOM" id="CLU_117974_0_0_2"/>
<dbReference type="KEGG" id="tne:Tneu_0923"/>
<dbReference type="GeneID" id="6164340"/>
<dbReference type="AlphaFoldDB" id="B1YDJ7"/>
<dbReference type="Proteomes" id="UP000001694">
    <property type="component" value="Chromosome"/>
</dbReference>
<proteinExistence type="predicted"/>
<dbReference type="RefSeq" id="WP_012350280.1">
    <property type="nucleotide sequence ID" value="NC_010525.1"/>
</dbReference>
<keyword evidence="2" id="KW-1185">Reference proteome</keyword>
<reference evidence="1" key="1">
    <citation type="submission" date="2008-03" db="EMBL/GenBank/DDBJ databases">
        <title>Complete sequence of Thermoproteus neutrophilus V24Sta.</title>
        <authorList>
            <consortium name="US DOE Joint Genome Institute"/>
            <person name="Copeland A."/>
            <person name="Lucas S."/>
            <person name="Lapidus A."/>
            <person name="Glavina del Rio T."/>
            <person name="Dalin E."/>
            <person name="Tice H."/>
            <person name="Bruce D."/>
            <person name="Goodwin L."/>
            <person name="Pitluck S."/>
            <person name="Sims D."/>
            <person name="Brettin T."/>
            <person name="Detter J.C."/>
            <person name="Han C."/>
            <person name="Kuske C.R."/>
            <person name="Schmutz J."/>
            <person name="Larimer F."/>
            <person name="Land M."/>
            <person name="Hauser L."/>
            <person name="Kyrpides N."/>
            <person name="Mikhailova N."/>
            <person name="Biddle J.F."/>
            <person name="Zhang Z."/>
            <person name="Fitz-Gibbon S.T."/>
            <person name="Lowe T.M."/>
            <person name="Saltikov C."/>
            <person name="House C.H."/>
            <person name="Richardson P."/>
        </authorList>
    </citation>
    <scope>NUCLEOTIDE SEQUENCE [LARGE SCALE GENOMIC DNA]</scope>
    <source>
        <strain evidence="1">V24Sta</strain>
    </source>
</reference>
<organism evidence="1 2">
    <name type="scientific">Pyrobaculum neutrophilum (strain DSM 2338 / JCM 9278 / NBRC 100436 / V24Sta)</name>
    <name type="common">Thermoproteus neutrophilus</name>
    <dbReference type="NCBI Taxonomy" id="444157"/>
    <lineage>
        <taxon>Archaea</taxon>
        <taxon>Thermoproteota</taxon>
        <taxon>Thermoprotei</taxon>
        <taxon>Thermoproteales</taxon>
        <taxon>Thermoproteaceae</taxon>
        <taxon>Pyrobaculum</taxon>
    </lineage>
</organism>
<evidence type="ECO:0000313" key="1">
    <source>
        <dbReference type="EMBL" id="ACB39860.1"/>
    </source>
</evidence>
<dbReference type="STRING" id="444157.Tneu_0923"/>
<dbReference type="eggNOG" id="arCOG05710">
    <property type="taxonomic scope" value="Archaea"/>
</dbReference>
<gene>
    <name evidence="1" type="ordered locus">Tneu_0923</name>
</gene>